<evidence type="ECO:0000313" key="2">
    <source>
        <dbReference type="EMBL" id="MCB6183471.1"/>
    </source>
</evidence>
<keyword evidence="1" id="KW-0812">Transmembrane</keyword>
<organism evidence="2 3">
    <name type="scientific">Leeia speluncae</name>
    <dbReference type="NCBI Taxonomy" id="2884804"/>
    <lineage>
        <taxon>Bacteria</taxon>
        <taxon>Pseudomonadati</taxon>
        <taxon>Pseudomonadota</taxon>
        <taxon>Betaproteobacteria</taxon>
        <taxon>Neisseriales</taxon>
        <taxon>Leeiaceae</taxon>
        <taxon>Leeia</taxon>
    </lineage>
</organism>
<feature type="transmembrane region" description="Helical" evidence="1">
    <location>
        <begin position="36"/>
        <end position="59"/>
    </location>
</feature>
<accession>A0ABS8D5L9</accession>
<protein>
    <submittedName>
        <fullName evidence="2">DedA family protein</fullName>
    </submittedName>
</protein>
<dbReference type="Proteomes" id="UP001165395">
    <property type="component" value="Unassembled WGS sequence"/>
</dbReference>
<gene>
    <name evidence="2" type="ORF">LIN78_07915</name>
</gene>
<dbReference type="PANTHER" id="PTHR42709">
    <property type="entry name" value="ALKALINE PHOSPHATASE LIKE PROTEIN"/>
    <property type="match status" value="1"/>
</dbReference>
<keyword evidence="1" id="KW-0472">Membrane</keyword>
<dbReference type="RefSeq" id="WP_227180257.1">
    <property type="nucleotide sequence ID" value="NZ_JAJBZT010000004.1"/>
</dbReference>
<evidence type="ECO:0000313" key="3">
    <source>
        <dbReference type="Proteomes" id="UP001165395"/>
    </source>
</evidence>
<name>A0ABS8D5L9_9NEIS</name>
<sequence>MFVAILLLFLSSFLSATVLPGNSEIALGVFIAKWPTAWVVAFIVASVGNTMGGMTSWWLGRFIDSSKVKPKLIIQFQRFGIWLLLFSWVPIIGDALCVAAGWMRTAILPTIIFLLVGKAIRYLLVIYAVHSIYL</sequence>
<reference evidence="2" key="1">
    <citation type="submission" date="2021-10" db="EMBL/GenBank/DDBJ databases">
        <title>The complete genome sequence of Leeia sp. TBRC 13508.</title>
        <authorList>
            <person name="Charoenyingcharoen P."/>
            <person name="Yukphan P."/>
        </authorList>
    </citation>
    <scope>NUCLEOTIDE SEQUENCE</scope>
    <source>
        <strain evidence="2">TBRC 13508</strain>
    </source>
</reference>
<dbReference type="EMBL" id="JAJBZT010000004">
    <property type="protein sequence ID" value="MCB6183471.1"/>
    <property type="molecule type" value="Genomic_DNA"/>
</dbReference>
<dbReference type="PANTHER" id="PTHR42709:SF4">
    <property type="entry name" value="INNER MEMBRANE PROTEIN YQAA"/>
    <property type="match status" value="1"/>
</dbReference>
<comment type="caution">
    <text evidence="2">The sequence shown here is derived from an EMBL/GenBank/DDBJ whole genome shotgun (WGS) entry which is preliminary data.</text>
</comment>
<feature type="transmembrane region" description="Helical" evidence="1">
    <location>
        <begin position="79"/>
        <end position="101"/>
    </location>
</feature>
<dbReference type="InterPro" id="IPR051311">
    <property type="entry name" value="DedA_domain"/>
</dbReference>
<proteinExistence type="predicted"/>
<keyword evidence="3" id="KW-1185">Reference proteome</keyword>
<evidence type="ECO:0000256" key="1">
    <source>
        <dbReference type="SAM" id="Phobius"/>
    </source>
</evidence>
<keyword evidence="1" id="KW-1133">Transmembrane helix</keyword>
<feature type="transmembrane region" description="Helical" evidence="1">
    <location>
        <begin position="107"/>
        <end position="129"/>
    </location>
</feature>